<reference evidence="11" key="1">
    <citation type="submission" date="2020-06" db="EMBL/GenBank/DDBJ databases">
        <authorList>
            <person name="Sheng S."/>
        </authorList>
    </citation>
    <scope>NUCLEOTIDE SEQUENCE</scope>
    <source>
        <tissue evidence="11">Antenna</tissue>
    </source>
</reference>
<keyword evidence="7 10" id="KW-0472">Membrane</keyword>
<evidence type="ECO:0000256" key="1">
    <source>
        <dbReference type="ARBA" id="ARBA00004651"/>
    </source>
</evidence>
<dbReference type="EMBL" id="MT670967">
    <property type="protein sequence ID" value="QNL14971.1"/>
    <property type="molecule type" value="mRNA"/>
</dbReference>
<evidence type="ECO:0000256" key="5">
    <source>
        <dbReference type="ARBA" id="ARBA00022725"/>
    </source>
</evidence>
<dbReference type="GO" id="GO:0004984">
    <property type="term" value="F:olfactory receptor activity"/>
    <property type="evidence" value="ECO:0007669"/>
    <property type="project" value="InterPro"/>
</dbReference>
<dbReference type="PANTHER" id="PTHR21137">
    <property type="entry name" value="ODORANT RECEPTOR"/>
    <property type="match status" value="1"/>
</dbReference>
<feature type="transmembrane region" description="Helical" evidence="10">
    <location>
        <begin position="131"/>
        <end position="152"/>
    </location>
</feature>
<dbReference type="Pfam" id="PF02949">
    <property type="entry name" value="7tm_6"/>
    <property type="match status" value="1"/>
</dbReference>
<evidence type="ECO:0000256" key="8">
    <source>
        <dbReference type="ARBA" id="ARBA00023170"/>
    </source>
</evidence>
<keyword evidence="5 10" id="KW-0552">Olfaction</keyword>
<comment type="subcellular location">
    <subcellularLocation>
        <location evidence="1 10">Cell membrane</location>
        <topology evidence="1 10">Multi-pass membrane protein</topology>
    </subcellularLocation>
</comment>
<evidence type="ECO:0000256" key="9">
    <source>
        <dbReference type="ARBA" id="ARBA00023224"/>
    </source>
</evidence>
<keyword evidence="4 10" id="KW-0812">Transmembrane</keyword>
<feature type="transmembrane region" description="Helical" evidence="10">
    <location>
        <begin position="261"/>
        <end position="284"/>
    </location>
</feature>
<dbReference type="PANTHER" id="PTHR21137:SF35">
    <property type="entry name" value="ODORANT RECEPTOR 19A-RELATED"/>
    <property type="match status" value="1"/>
</dbReference>
<keyword evidence="6 10" id="KW-1133">Transmembrane helix</keyword>
<comment type="caution">
    <text evidence="10">Lacks conserved residue(s) required for the propagation of feature annotation.</text>
</comment>
<feature type="transmembrane region" description="Helical" evidence="10">
    <location>
        <begin position="356"/>
        <end position="384"/>
    </location>
</feature>
<sequence>MTDVKLREYQSFNRLIKTLTRIVGLWPKSKPSFFYRSLPFVNMAVCMAIIYFIMTFVVINISNINVMTKGLGLGTSFMNTILKIMCVAFNYKDLVELHETLQPLFDKLLSDKQIRELILPKISGIRRLSSVMMHLIGLSILTFILKPAITILHRKRLANSTDFSADLSAAPAIYPWSINSVNFYFFCQYVFECYTGFLLFCVTTGVDSLFLFYIFQMMSQLRAMSNRLDILTMHDDYVKVIADCVLKYQKLMRCRDILESIYGPIILWMLLTSAVVLCALTFQISQVEHVTAGHILLFVGYTGSKMLQTYLYAWGGSILTSASEELEESIYATDWPGSGKLRFMTSILIMLSQKPLVLTACSYTVVSVDMFAMVMNTTVSYFFLLQTMDEKTK</sequence>
<evidence type="ECO:0000313" key="11">
    <source>
        <dbReference type="EMBL" id="QNL14971.1"/>
    </source>
</evidence>
<dbReference type="InterPro" id="IPR004117">
    <property type="entry name" value="7tm6_olfct_rcpt"/>
</dbReference>
<dbReference type="GO" id="GO:0005549">
    <property type="term" value="F:odorant binding"/>
    <property type="evidence" value="ECO:0007669"/>
    <property type="project" value="InterPro"/>
</dbReference>
<gene>
    <name evidence="11" type="primary">OR27</name>
</gene>
<keyword evidence="3 10" id="KW-0716">Sensory transduction</keyword>
<evidence type="ECO:0000256" key="10">
    <source>
        <dbReference type="RuleBase" id="RU351113"/>
    </source>
</evidence>
<dbReference type="GO" id="GO:0007165">
    <property type="term" value="P:signal transduction"/>
    <property type="evidence" value="ECO:0007669"/>
    <property type="project" value="UniProtKB-KW"/>
</dbReference>
<organism evidence="11">
    <name type="scientific">Aulacocentrum confusum</name>
    <dbReference type="NCBI Taxonomy" id="2767324"/>
    <lineage>
        <taxon>Eukaryota</taxon>
        <taxon>Metazoa</taxon>
        <taxon>Ecdysozoa</taxon>
        <taxon>Arthropoda</taxon>
        <taxon>Hexapoda</taxon>
        <taxon>Insecta</taxon>
        <taxon>Pterygota</taxon>
        <taxon>Neoptera</taxon>
        <taxon>Endopterygota</taxon>
        <taxon>Hymenoptera</taxon>
        <taxon>Apocrita</taxon>
        <taxon>Ichneumonoidea</taxon>
        <taxon>Braconidae</taxon>
        <taxon>Macrocentrinae</taxon>
        <taxon>Aulacocentrum</taxon>
    </lineage>
</organism>
<comment type="similarity">
    <text evidence="10">Belongs to the insect chemoreceptor superfamily. Heteromeric odorant receptor channel (TC 1.A.69) family.</text>
</comment>
<proteinExistence type="evidence at transcript level"/>
<accession>A0A7G8Z946</accession>
<protein>
    <recommendedName>
        <fullName evidence="10">Odorant receptor</fullName>
    </recommendedName>
</protein>
<evidence type="ECO:0000256" key="3">
    <source>
        <dbReference type="ARBA" id="ARBA00022606"/>
    </source>
</evidence>
<evidence type="ECO:0000256" key="7">
    <source>
        <dbReference type="ARBA" id="ARBA00023136"/>
    </source>
</evidence>
<keyword evidence="2" id="KW-1003">Cell membrane</keyword>
<dbReference type="AlphaFoldDB" id="A0A7G8Z946"/>
<dbReference type="GO" id="GO:0005886">
    <property type="term" value="C:plasma membrane"/>
    <property type="evidence" value="ECO:0007669"/>
    <property type="project" value="UniProtKB-SubCell"/>
</dbReference>
<evidence type="ECO:0000256" key="6">
    <source>
        <dbReference type="ARBA" id="ARBA00022989"/>
    </source>
</evidence>
<name>A0A7G8Z946_9HYME</name>
<evidence type="ECO:0000256" key="2">
    <source>
        <dbReference type="ARBA" id="ARBA00022475"/>
    </source>
</evidence>
<evidence type="ECO:0000256" key="4">
    <source>
        <dbReference type="ARBA" id="ARBA00022692"/>
    </source>
</evidence>
<feature type="transmembrane region" description="Helical" evidence="10">
    <location>
        <begin position="40"/>
        <end position="59"/>
    </location>
</feature>
<feature type="transmembrane region" description="Helical" evidence="10">
    <location>
        <begin position="197"/>
        <end position="215"/>
    </location>
</feature>
<keyword evidence="8 10" id="KW-0675">Receptor</keyword>
<keyword evidence="9 10" id="KW-0807">Transducer</keyword>